<evidence type="ECO:0000313" key="1">
    <source>
        <dbReference type="EMBL" id="RBW68222.1"/>
    </source>
</evidence>
<evidence type="ECO:0000313" key="2">
    <source>
        <dbReference type="Proteomes" id="UP000253314"/>
    </source>
</evidence>
<accession>A0A366XQ27</accession>
<proteinExistence type="predicted"/>
<reference evidence="1 2" key="1">
    <citation type="submission" date="2018-07" db="EMBL/GenBank/DDBJ databases">
        <title>Lottiidibacillus patelloidae gen. nov., sp. nov., isolated from the intestinal tract of a marine limpet and the reclassification of B. taeanensis BH030017T, B. algicola KMM 3737T and B. hwajinpoensis SW-72T as genus Lottiidibacillus.</title>
        <authorList>
            <person name="Liu R."/>
            <person name="Huang Z."/>
        </authorList>
    </citation>
    <scope>NUCLEOTIDE SEQUENCE [LARGE SCALE GENOMIC DNA]</scope>
    <source>
        <strain evidence="1 2">BH030017</strain>
    </source>
</reference>
<name>A0A366XQ27_9BACI</name>
<comment type="caution">
    <text evidence="1">The sequence shown here is derived from an EMBL/GenBank/DDBJ whole genome shotgun (WGS) entry which is preliminary data.</text>
</comment>
<gene>
    <name evidence="1" type="ORF">DS031_17755</name>
</gene>
<keyword evidence="2" id="KW-1185">Reference proteome</keyword>
<dbReference type="Proteomes" id="UP000253314">
    <property type="component" value="Unassembled WGS sequence"/>
</dbReference>
<dbReference type="AlphaFoldDB" id="A0A366XQ27"/>
<sequence length="183" mass="20947">MISLFCFDFILILILIYPERKILIDIASIQKLLRKALLYRLMTNVEKIVSNAGLSHQEVSSRTGRKGNWFNDAYNNNEDIHISSLAKVLSVINAHTEIKQYQLSDLFDKKVLRISSVMSSLADENFATINNFITSEIDLFMDLIGDWGSLDSKKKLSNDERSYFKELQKLIKHLADKGDKSNA</sequence>
<protein>
    <submittedName>
        <fullName evidence="1">Uncharacterized protein</fullName>
    </submittedName>
</protein>
<organism evidence="1 2">
    <name type="scientific">Bacillus taeanensis</name>
    <dbReference type="NCBI Taxonomy" id="273032"/>
    <lineage>
        <taxon>Bacteria</taxon>
        <taxon>Bacillati</taxon>
        <taxon>Bacillota</taxon>
        <taxon>Bacilli</taxon>
        <taxon>Bacillales</taxon>
        <taxon>Bacillaceae</taxon>
        <taxon>Bacillus</taxon>
    </lineage>
</organism>
<dbReference type="EMBL" id="QOCW01000023">
    <property type="protein sequence ID" value="RBW68222.1"/>
    <property type="molecule type" value="Genomic_DNA"/>
</dbReference>